<dbReference type="Pfam" id="PF02362">
    <property type="entry name" value="B3"/>
    <property type="match status" value="1"/>
</dbReference>
<evidence type="ECO:0000313" key="8">
    <source>
        <dbReference type="Proteomes" id="UP001054821"/>
    </source>
</evidence>
<evidence type="ECO:0000256" key="3">
    <source>
        <dbReference type="ARBA" id="ARBA00023125"/>
    </source>
</evidence>
<keyword evidence="8" id="KW-1185">Reference proteome</keyword>
<organism evidence="7 8">
    <name type="scientific">Prunus dulcis</name>
    <name type="common">Almond</name>
    <name type="synonym">Amygdalus dulcis</name>
    <dbReference type="NCBI Taxonomy" id="3755"/>
    <lineage>
        <taxon>Eukaryota</taxon>
        <taxon>Viridiplantae</taxon>
        <taxon>Streptophyta</taxon>
        <taxon>Embryophyta</taxon>
        <taxon>Tracheophyta</taxon>
        <taxon>Spermatophyta</taxon>
        <taxon>Magnoliopsida</taxon>
        <taxon>eudicotyledons</taxon>
        <taxon>Gunneridae</taxon>
        <taxon>Pentapetalae</taxon>
        <taxon>rosids</taxon>
        <taxon>fabids</taxon>
        <taxon>Rosales</taxon>
        <taxon>Rosaceae</taxon>
        <taxon>Amygdaloideae</taxon>
        <taxon>Amygdaleae</taxon>
        <taxon>Prunus</taxon>
    </lineage>
</organism>
<evidence type="ECO:0000256" key="1">
    <source>
        <dbReference type="ARBA" id="ARBA00004123"/>
    </source>
</evidence>
<name>A0AAD4V6X0_PRUDU</name>
<dbReference type="Gene3D" id="2.40.330.10">
    <property type="entry name" value="DNA-binding pseudobarrel domain"/>
    <property type="match status" value="1"/>
</dbReference>
<proteinExistence type="predicted"/>
<protein>
    <recommendedName>
        <fullName evidence="6">TF-B3 domain-containing protein</fullName>
    </recommendedName>
</protein>
<dbReference type="InterPro" id="IPR044837">
    <property type="entry name" value="REM16-like"/>
</dbReference>
<feature type="domain" description="TF-B3" evidence="6">
    <location>
        <begin position="26"/>
        <end position="119"/>
    </location>
</feature>
<dbReference type="InterPro" id="IPR003340">
    <property type="entry name" value="B3_DNA-bd"/>
</dbReference>
<dbReference type="CDD" id="cd10017">
    <property type="entry name" value="B3_DNA"/>
    <property type="match status" value="1"/>
</dbReference>
<evidence type="ECO:0000256" key="4">
    <source>
        <dbReference type="ARBA" id="ARBA00023163"/>
    </source>
</evidence>
<sequence length="132" mass="15035">MHPLATSTGETIPLQRNNSFNSEKPFFKIAIQNSYIRRGYMYLPRNFVKTHLTEQRATVTLRVLDGKTWPVKLAFEGERGKLGGGFMTFCRDNKLEVGDVCVFVLINKIEFLFEAVFYRKTEASSCTSSPGK</sequence>
<comment type="caution">
    <text evidence="7">The sequence shown here is derived from an EMBL/GenBank/DDBJ whole genome shotgun (WGS) entry which is preliminary data.</text>
</comment>
<dbReference type="Proteomes" id="UP001054821">
    <property type="component" value="Chromosome 7"/>
</dbReference>
<comment type="subcellular location">
    <subcellularLocation>
        <location evidence="1">Nucleus</location>
    </subcellularLocation>
</comment>
<keyword evidence="4" id="KW-0804">Transcription</keyword>
<dbReference type="EMBL" id="JAJFAZ020000007">
    <property type="protein sequence ID" value="KAI5319458.1"/>
    <property type="molecule type" value="Genomic_DNA"/>
</dbReference>
<dbReference type="PANTHER" id="PTHR31391">
    <property type="entry name" value="B3 DOMAIN-CONTAINING PROTEIN OS11G0197600-RELATED"/>
    <property type="match status" value="1"/>
</dbReference>
<dbReference type="AlphaFoldDB" id="A0AAD4V6X0"/>
<dbReference type="PANTHER" id="PTHR31391:SF4">
    <property type="entry name" value="B3 DOMAIN-CONTAINING PROTEIN OS03G0184500"/>
    <property type="match status" value="1"/>
</dbReference>
<keyword evidence="3" id="KW-0238">DNA-binding</keyword>
<evidence type="ECO:0000313" key="7">
    <source>
        <dbReference type="EMBL" id="KAI5319458.1"/>
    </source>
</evidence>
<gene>
    <name evidence="7" type="ORF">L3X38_039166</name>
</gene>
<keyword evidence="2" id="KW-0805">Transcription regulation</keyword>
<dbReference type="GO" id="GO:0005634">
    <property type="term" value="C:nucleus"/>
    <property type="evidence" value="ECO:0007669"/>
    <property type="project" value="UniProtKB-SubCell"/>
</dbReference>
<dbReference type="SUPFAM" id="SSF101936">
    <property type="entry name" value="DNA-binding pseudobarrel domain"/>
    <property type="match status" value="1"/>
</dbReference>
<keyword evidence="5" id="KW-0539">Nucleus</keyword>
<accession>A0AAD4V6X0</accession>
<dbReference type="GO" id="GO:0003677">
    <property type="term" value="F:DNA binding"/>
    <property type="evidence" value="ECO:0007669"/>
    <property type="project" value="UniProtKB-KW"/>
</dbReference>
<dbReference type="SMART" id="SM01019">
    <property type="entry name" value="B3"/>
    <property type="match status" value="1"/>
</dbReference>
<evidence type="ECO:0000256" key="2">
    <source>
        <dbReference type="ARBA" id="ARBA00023015"/>
    </source>
</evidence>
<reference evidence="7 8" key="1">
    <citation type="journal article" date="2022" name="G3 (Bethesda)">
        <title>Whole-genome sequence and methylome profiling of the almond [Prunus dulcis (Mill.) D.A. Webb] cultivar 'Nonpareil'.</title>
        <authorList>
            <person name="D'Amico-Willman K.M."/>
            <person name="Ouma W.Z."/>
            <person name="Meulia T."/>
            <person name="Sideli G.M."/>
            <person name="Gradziel T.M."/>
            <person name="Fresnedo-Ramirez J."/>
        </authorList>
    </citation>
    <scope>NUCLEOTIDE SEQUENCE [LARGE SCALE GENOMIC DNA]</scope>
    <source>
        <strain evidence="7">Clone GOH B32 T37-40</strain>
    </source>
</reference>
<evidence type="ECO:0000259" key="6">
    <source>
        <dbReference type="PROSITE" id="PS50863"/>
    </source>
</evidence>
<dbReference type="InterPro" id="IPR015300">
    <property type="entry name" value="DNA-bd_pseudobarrel_sf"/>
</dbReference>
<evidence type="ECO:0000256" key="5">
    <source>
        <dbReference type="ARBA" id="ARBA00023242"/>
    </source>
</evidence>
<dbReference type="PROSITE" id="PS50863">
    <property type="entry name" value="B3"/>
    <property type="match status" value="1"/>
</dbReference>